<sequence length="717" mass="76073">MTYRRIARLVGLAFTCALVAVPPAGAASGVAPGAPGAPALWTSGDKDGFGTSTAPASTVWHTLGGGELTEVYYPDLGTPAVRDLQFVVSDGKSWVDREREDTRHSLSLTDPRSLSYRQVNTDPDRRYRITKTYTTDPRRSVLLIRVHFESLTKKPLRLYALYDPSLSGNGDDDSGSTAGTALVASDAKAASALVAAPAFTKTSNGYLGASDGWSDLQADDAMDFNYASAPNGNVVQTGRLELTGKAGSQDATLALSFGTSASAARSAAYASLADGYGTAERAYQSGWHDYLAGRSRPRSVAGHKALYDVSLMVLAASEDKTYRGAVIASPTMAWVWGLIPGYNGPYHLVWSRDLYEIATAQIAAGDRAAAGRALDYLWTRQQQADGCLPQNSNLDGSPHWGGLQLDEVADPILLASQLGRTDAGTWSHVQRAAECILAKGPATQERWENATGYSPASIGAEIAGLVCAAQIAQANGASEEAARYRSIADDWRSRLDHWTVTTNGPLSSSPYFLRLSVDGDANAGTAYTIADGGPTVDQRTVVDPSFLELVRLGVLRADDPDVLSTLPVVDRELGVDTPNGTFWRRFNHDGYGETPDGRPFGTNDGIGRLWPIFAGERGEYELAAGQLTGNVAAARAAATTRLDAIANTANDGLMLPEQVWDDNPPAGTDGRTPGTGTGSATPLGWTHAQFVRLAWSIDAGRPVERSSLVSCRYGGPC</sequence>
<dbReference type="PANTHER" id="PTHR31616">
    <property type="entry name" value="TREHALASE"/>
    <property type="match status" value="1"/>
</dbReference>
<dbReference type="GO" id="GO:0016757">
    <property type="term" value="F:glycosyltransferase activity"/>
    <property type="evidence" value="ECO:0007669"/>
    <property type="project" value="UniProtKB-ARBA"/>
</dbReference>
<dbReference type="InterPro" id="IPR011013">
    <property type="entry name" value="Gal_mutarotase_sf_dom"/>
</dbReference>
<dbReference type="Gene3D" id="2.70.98.10">
    <property type="match status" value="1"/>
</dbReference>
<dbReference type="SUPFAM" id="SSF48208">
    <property type="entry name" value="Six-hairpin glycosidases"/>
    <property type="match status" value="1"/>
</dbReference>
<dbReference type="Pfam" id="PF09137">
    <property type="entry name" value="Glucodextran_N"/>
    <property type="match status" value="1"/>
</dbReference>
<dbReference type="RefSeq" id="WP_270039162.1">
    <property type="nucleotide sequence ID" value="NZ_JAPDOD010000005.1"/>
</dbReference>
<dbReference type="CDD" id="cd07430">
    <property type="entry name" value="GH15_N"/>
    <property type="match status" value="1"/>
</dbReference>
<evidence type="ECO:0000259" key="4">
    <source>
        <dbReference type="Pfam" id="PF09137"/>
    </source>
</evidence>
<feature type="chain" id="PRO_5040770578" evidence="2">
    <location>
        <begin position="27"/>
        <end position="717"/>
    </location>
</feature>
<dbReference type="GO" id="GO:0005975">
    <property type="term" value="P:carbohydrate metabolic process"/>
    <property type="evidence" value="ECO:0007669"/>
    <property type="project" value="InterPro"/>
</dbReference>
<dbReference type="GO" id="GO:0030246">
    <property type="term" value="F:carbohydrate binding"/>
    <property type="evidence" value="ECO:0007669"/>
    <property type="project" value="InterPro"/>
</dbReference>
<keyword evidence="2" id="KW-0732">Signal</keyword>
<feature type="domain" description="GH15-like" evidence="3">
    <location>
        <begin position="310"/>
        <end position="695"/>
    </location>
</feature>
<dbReference type="InterPro" id="IPR014718">
    <property type="entry name" value="GH-type_carb-bd"/>
</dbReference>
<evidence type="ECO:0000313" key="6">
    <source>
        <dbReference type="Proteomes" id="UP001149140"/>
    </source>
</evidence>
<organism evidence="5 6">
    <name type="scientific">Solirubrobacter ginsenosidimutans</name>
    <dbReference type="NCBI Taxonomy" id="490573"/>
    <lineage>
        <taxon>Bacteria</taxon>
        <taxon>Bacillati</taxon>
        <taxon>Actinomycetota</taxon>
        <taxon>Thermoleophilia</taxon>
        <taxon>Solirubrobacterales</taxon>
        <taxon>Solirubrobacteraceae</taxon>
        <taxon>Solirubrobacter</taxon>
    </lineage>
</organism>
<evidence type="ECO:0000259" key="3">
    <source>
        <dbReference type="Pfam" id="PF00723"/>
    </source>
</evidence>
<reference evidence="5" key="1">
    <citation type="submission" date="2022-10" db="EMBL/GenBank/DDBJ databases">
        <title>The WGS of Solirubrobacter ginsenosidimutans DSM 21036.</title>
        <authorList>
            <person name="Jiang Z."/>
        </authorList>
    </citation>
    <scope>NUCLEOTIDE SEQUENCE</scope>
    <source>
        <strain evidence="5">DSM 21036</strain>
    </source>
</reference>
<dbReference type="InterPro" id="IPR015220">
    <property type="entry name" value="Glucodextranase_N"/>
</dbReference>
<keyword evidence="5" id="KW-0378">Hydrolase</keyword>
<keyword evidence="6" id="KW-1185">Reference proteome</keyword>
<feature type="domain" description="Glucodextranase N-terminal" evidence="4">
    <location>
        <begin position="31"/>
        <end position="291"/>
    </location>
</feature>
<dbReference type="InterPro" id="IPR012341">
    <property type="entry name" value="6hp_glycosidase-like_sf"/>
</dbReference>
<evidence type="ECO:0000313" key="5">
    <source>
        <dbReference type="EMBL" id="MDA0160365.1"/>
    </source>
</evidence>
<dbReference type="Pfam" id="PF00723">
    <property type="entry name" value="Glyco_hydro_15"/>
    <property type="match status" value="1"/>
</dbReference>
<dbReference type="InterPro" id="IPR011613">
    <property type="entry name" value="GH15-like"/>
</dbReference>
<proteinExistence type="predicted"/>
<protein>
    <submittedName>
        <fullName evidence="5">Glycoside hydrolase family 15 protein</fullName>
    </submittedName>
</protein>
<gene>
    <name evidence="5" type="ORF">OM076_08820</name>
</gene>
<dbReference type="InterPro" id="IPR008928">
    <property type="entry name" value="6-hairpin_glycosidase_sf"/>
</dbReference>
<dbReference type="Gene3D" id="1.50.10.10">
    <property type="match status" value="1"/>
</dbReference>
<dbReference type="GO" id="GO:0004553">
    <property type="term" value="F:hydrolase activity, hydrolyzing O-glycosyl compounds"/>
    <property type="evidence" value="ECO:0007669"/>
    <property type="project" value="UniProtKB-ARBA"/>
</dbReference>
<feature type="signal peptide" evidence="2">
    <location>
        <begin position="1"/>
        <end position="26"/>
    </location>
</feature>
<dbReference type="EMBL" id="JAPDOD010000005">
    <property type="protein sequence ID" value="MDA0160365.1"/>
    <property type="molecule type" value="Genomic_DNA"/>
</dbReference>
<feature type="compositionally biased region" description="Low complexity" evidence="1">
    <location>
        <begin position="664"/>
        <end position="674"/>
    </location>
</feature>
<dbReference type="AlphaFoldDB" id="A0A9X3RZ01"/>
<accession>A0A9X3RZ01</accession>
<evidence type="ECO:0000256" key="2">
    <source>
        <dbReference type="SAM" id="SignalP"/>
    </source>
</evidence>
<dbReference type="PANTHER" id="PTHR31616:SF0">
    <property type="entry name" value="GLUCAN 1,4-ALPHA-GLUCOSIDASE"/>
    <property type="match status" value="1"/>
</dbReference>
<name>A0A9X3RZ01_9ACTN</name>
<dbReference type="SUPFAM" id="SSF74650">
    <property type="entry name" value="Galactose mutarotase-like"/>
    <property type="match status" value="1"/>
</dbReference>
<evidence type="ECO:0000256" key="1">
    <source>
        <dbReference type="SAM" id="MobiDB-lite"/>
    </source>
</evidence>
<comment type="caution">
    <text evidence="5">The sequence shown here is derived from an EMBL/GenBank/DDBJ whole genome shotgun (WGS) entry which is preliminary data.</text>
</comment>
<dbReference type="Proteomes" id="UP001149140">
    <property type="component" value="Unassembled WGS sequence"/>
</dbReference>
<feature type="region of interest" description="Disordered" evidence="1">
    <location>
        <begin position="655"/>
        <end position="681"/>
    </location>
</feature>